<dbReference type="GO" id="GO:0006874">
    <property type="term" value="P:intracellular calcium ion homeostasis"/>
    <property type="evidence" value="ECO:0007669"/>
    <property type="project" value="TreeGrafter"/>
</dbReference>
<evidence type="ECO:0000313" key="8">
    <source>
        <dbReference type="EMBL" id="CAF2866702.1"/>
    </source>
</evidence>
<dbReference type="OrthoDB" id="2127281at2759"/>
<feature type="domain" description="Sodium/calcium exchanger membrane region" evidence="7">
    <location>
        <begin position="85"/>
        <end position="146"/>
    </location>
</feature>
<accession>A0A7R8CR09</accession>
<evidence type="ECO:0000256" key="3">
    <source>
        <dbReference type="ARBA" id="ARBA00022449"/>
    </source>
</evidence>
<dbReference type="AlphaFoldDB" id="A0A7R8CR09"/>
<dbReference type="InterPro" id="IPR004837">
    <property type="entry name" value="NaCa_Exmemb"/>
</dbReference>
<organism evidence="8 9">
    <name type="scientific">Lepeophtheirus salmonis</name>
    <name type="common">Salmon louse</name>
    <name type="synonym">Caligus salmonis</name>
    <dbReference type="NCBI Taxonomy" id="72036"/>
    <lineage>
        <taxon>Eukaryota</taxon>
        <taxon>Metazoa</taxon>
        <taxon>Ecdysozoa</taxon>
        <taxon>Arthropoda</taxon>
        <taxon>Crustacea</taxon>
        <taxon>Multicrustacea</taxon>
        <taxon>Hexanauplia</taxon>
        <taxon>Copepoda</taxon>
        <taxon>Siphonostomatoida</taxon>
        <taxon>Caligidae</taxon>
        <taxon>Lepeophtheirus</taxon>
    </lineage>
</organism>
<dbReference type="EMBL" id="HG994581">
    <property type="protein sequence ID" value="CAF2866702.1"/>
    <property type="molecule type" value="Genomic_DNA"/>
</dbReference>
<dbReference type="InterPro" id="IPR004481">
    <property type="entry name" value="K/Na/Ca-exchanger"/>
</dbReference>
<name>A0A7R8CR09_LEPSM</name>
<evidence type="ECO:0000256" key="6">
    <source>
        <dbReference type="ARBA" id="ARBA00023136"/>
    </source>
</evidence>
<evidence type="ECO:0000256" key="1">
    <source>
        <dbReference type="ARBA" id="ARBA00004141"/>
    </source>
</evidence>
<evidence type="ECO:0000256" key="5">
    <source>
        <dbReference type="ARBA" id="ARBA00022989"/>
    </source>
</evidence>
<dbReference type="Pfam" id="PF01699">
    <property type="entry name" value="Na_Ca_ex"/>
    <property type="match status" value="1"/>
</dbReference>
<evidence type="ECO:0000256" key="4">
    <source>
        <dbReference type="ARBA" id="ARBA00022692"/>
    </source>
</evidence>
<comment type="similarity">
    <text evidence="2">Belongs to the Ca(2+):cation antiporter (CaCA) (TC 2.A.19) family. SLC24A subfamily.</text>
</comment>
<keyword evidence="6" id="KW-0472">Membrane</keyword>
<gene>
    <name evidence="8" type="ORF">LSAA_6382</name>
</gene>
<dbReference type="Proteomes" id="UP000675881">
    <property type="component" value="Chromosome 2"/>
</dbReference>
<evidence type="ECO:0000259" key="7">
    <source>
        <dbReference type="Pfam" id="PF01699"/>
    </source>
</evidence>
<dbReference type="GO" id="GO:0005886">
    <property type="term" value="C:plasma membrane"/>
    <property type="evidence" value="ECO:0007669"/>
    <property type="project" value="TreeGrafter"/>
</dbReference>
<reference evidence="8" key="1">
    <citation type="submission" date="2021-02" db="EMBL/GenBank/DDBJ databases">
        <authorList>
            <person name="Bekaert M."/>
        </authorList>
    </citation>
    <scope>NUCLEOTIDE SEQUENCE</scope>
    <source>
        <strain evidence="8">IoA-00</strain>
    </source>
</reference>
<dbReference type="PANTHER" id="PTHR10846">
    <property type="entry name" value="SODIUM/POTASSIUM/CALCIUM EXCHANGER"/>
    <property type="match status" value="1"/>
</dbReference>
<keyword evidence="3" id="KW-0050">Antiport</keyword>
<keyword evidence="3" id="KW-0813">Transport</keyword>
<protein>
    <submittedName>
        <fullName evidence="8">(salmon louse) hypothetical protein</fullName>
    </submittedName>
</protein>
<sequence length="147" mass="16012">MYIHGRRKRNSFLHAMILGGTILFWIGMFQFFGPSSDTGSPSWKRRELLEEEKGSGNLTEMLEEEGEGLIEVTDSRIHGGIIFHILIALYMFIGLSIVCDDFFVPSLDKISQVLNLPPDVAGATFMAAGSSAPELATAVIGCICGKG</sequence>
<keyword evidence="5" id="KW-1133">Transmembrane helix</keyword>
<dbReference type="PANTHER" id="PTHR10846:SF74">
    <property type="entry name" value="SODIUM_POTASSIUM_CALCIUM EXCHANGER CG1090-RELATED"/>
    <property type="match status" value="1"/>
</dbReference>
<evidence type="ECO:0000256" key="2">
    <source>
        <dbReference type="ARBA" id="ARBA00005364"/>
    </source>
</evidence>
<comment type="subcellular location">
    <subcellularLocation>
        <location evidence="1">Membrane</location>
        <topology evidence="1">Multi-pass membrane protein</topology>
    </subcellularLocation>
</comment>
<evidence type="ECO:0000313" key="9">
    <source>
        <dbReference type="Proteomes" id="UP000675881"/>
    </source>
</evidence>
<proteinExistence type="inferred from homology"/>
<dbReference type="GO" id="GO:0008273">
    <property type="term" value="F:calcium, potassium:sodium antiporter activity"/>
    <property type="evidence" value="ECO:0007669"/>
    <property type="project" value="TreeGrafter"/>
</dbReference>
<keyword evidence="9" id="KW-1185">Reference proteome</keyword>
<keyword evidence="4" id="KW-0812">Transmembrane</keyword>
<dbReference type="GO" id="GO:0005262">
    <property type="term" value="F:calcium channel activity"/>
    <property type="evidence" value="ECO:0007669"/>
    <property type="project" value="TreeGrafter"/>
</dbReference>